<dbReference type="EMBL" id="DXBF01000055">
    <property type="protein sequence ID" value="HIZ62492.1"/>
    <property type="molecule type" value="Genomic_DNA"/>
</dbReference>
<proteinExistence type="predicted"/>
<evidence type="ECO:0000313" key="2">
    <source>
        <dbReference type="Proteomes" id="UP000824105"/>
    </source>
</evidence>
<dbReference type="AlphaFoldDB" id="A0A9D2FL12"/>
<reference evidence="1" key="2">
    <citation type="submission" date="2021-04" db="EMBL/GenBank/DDBJ databases">
        <authorList>
            <person name="Gilroy R."/>
        </authorList>
    </citation>
    <scope>NUCLEOTIDE SEQUENCE</scope>
    <source>
        <strain evidence="1">CHK188-11489</strain>
    </source>
</reference>
<gene>
    <name evidence="1" type="ORF">H9724_06980</name>
</gene>
<name>A0A9D2FL12_9FIRM</name>
<protein>
    <submittedName>
        <fullName evidence="1">Uncharacterized protein</fullName>
    </submittedName>
</protein>
<evidence type="ECO:0000313" key="1">
    <source>
        <dbReference type="EMBL" id="HIZ62492.1"/>
    </source>
</evidence>
<comment type="caution">
    <text evidence="1">The sequence shown here is derived from an EMBL/GenBank/DDBJ whole genome shotgun (WGS) entry which is preliminary data.</text>
</comment>
<dbReference type="Proteomes" id="UP000824105">
    <property type="component" value="Unassembled WGS sequence"/>
</dbReference>
<organism evidence="1 2">
    <name type="scientific">Candidatus Gemmiger avistercoris</name>
    <dbReference type="NCBI Taxonomy" id="2838606"/>
    <lineage>
        <taxon>Bacteria</taxon>
        <taxon>Bacillati</taxon>
        <taxon>Bacillota</taxon>
        <taxon>Clostridia</taxon>
        <taxon>Eubacteriales</taxon>
        <taxon>Gemmiger</taxon>
    </lineage>
</organism>
<reference evidence="1" key="1">
    <citation type="journal article" date="2021" name="PeerJ">
        <title>Extensive microbial diversity within the chicken gut microbiome revealed by metagenomics and culture.</title>
        <authorList>
            <person name="Gilroy R."/>
            <person name="Ravi A."/>
            <person name="Getino M."/>
            <person name="Pursley I."/>
            <person name="Horton D.L."/>
            <person name="Alikhan N.F."/>
            <person name="Baker D."/>
            <person name="Gharbi K."/>
            <person name="Hall N."/>
            <person name="Watson M."/>
            <person name="Adriaenssens E.M."/>
            <person name="Foster-Nyarko E."/>
            <person name="Jarju S."/>
            <person name="Secka A."/>
            <person name="Antonio M."/>
            <person name="Oren A."/>
            <person name="Chaudhuri R.R."/>
            <person name="La Ragione R."/>
            <person name="Hildebrand F."/>
            <person name="Pallen M.J."/>
        </authorList>
    </citation>
    <scope>NUCLEOTIDE SEQUENCE</scope>
    <source>
        <strain evidence="1">CHK188-11489</strain>
    </source>
</reference>
<sequence>MNENALAELLAFLSGAPALAGVALRAEDAGPAPDTGGLWPRGVRVLQRREDVAGGVTLRCRAEFLLRLCLPLPPGDGVQAARNAGRLLALQAWVAAESAACRAPVFGTGLPQSESLRAEDGRLERADTGGTARYSLTLRAEYEWTPQP</sequence>
<accession>A0A9D2FL12</accession>